<protein>
    <submittedName>
        <fullName evidence="1">Uncharacterized protein</fullName>
    </submittedName>
</protein>
<evidence type="ECO:0000313" key="1">
    <source>
        <dbReference type="EMBL" id="MBX14968.1"/>
    </source>
</evidence>
<sequence>MIMGSTVVGQS</sequence>
<name>A0A2P2LAH8_RHIMU</name>
<organism evidence="1">
    <name type="scientific">Rhizophora mucronata</name>
    <name type="common">Asiatic mangrove</name>
    <dbReference type="NCBI Taxonomy" id="61149"/>
    <lineage>
        <taxon>Eukaryota</taxon>
        <taxon>Viridiplantae</taxon>
        <taxon>Streptophyta</taxon>
        <taxon>Embryophyta</taxon>
        <taxon>Tracheophyta</taxon>
        <taxon>Spermatophyta</taxon>
        <taxon>Magnoliopsida</taxon>
        <taxon>eudicotyledons</taxon>
        <taxon>Gunneridae</taxon>
        <taxon>Pentapetalae</taxon>
        <taxon>rosids</taxon>
        <taxon>fabids</taxon>
        <taxon>Malpighiales</taxon>
        <taxon>Rhizophoraceae</taxon>
        <taxon>Rhizophora</taxon>
    </lineage>
</organism>
<reference evidence="1" key="1">
    <citation type="submission" date="2018-02" db="EMBL/GenBank/DDBJ databases">
        <title>Rhizophora mucronata_Transcriptome.</title>
        <authorList>
            <person name="Meera S.P."/>
            <person name="Sreeshan A."/>
            <person name="Augustine A."/>
        </authorList>
    </citation>
    <scope>NUCLEOTIDE SEQUENCE</scope>
    <source>
        <tissue evidence="1">Leaf</tissue>
    </source>
</reference>
<accession>A0A2P2LAH8</accession>
<proteinExistence type="predicted"/>
<dbReference type="EMBL" id="GGEC01034484">
    <property type="protein sequence ID" value="MBX14968.1"/>
    <property type="molecule type" value="Transcribed_RNA"/>
</dbReference>